<proteinExistence type="predicted"/>
<dbReference type="GeneID" id="101834896"/>
<evidence type="ECO:0000313" key="2">
    <source>
        <dbReference type="RefSeq" id="XP_005072364.2"/>
    </source>
</evidence>
<dbReference type="OrthoDB" id="9629287at2759"/>
<dbReference type="InterPro" id="IPR040005">
    <property type="entry name" value="Polr1has"/>
</dbReference>
<dbReference type="Proteomes" id="UP000886700">
    <property type="component" value="Unplaced"/>
</dbReference>
<dbReference type="eggNOG" id="ENOG502TFIF">
    <property type="taxonomic scope" value="Eukaryota"/>
</dbReference>
<dbReference type="PANTHER" id="PTHR41403:SF3">
    <property type="entry name" value="ZNRD1 ANTISENSE RNA 1-RELATED"/>
    <property type="match status" value="1"/>
</dbReference>
<organism evidence="1 2">
    <name type="scientific">Mesocricetus auratus</name>
    <name type="common">Golden hamster</name>
    <dbReference type="NCBI Taxonomy" id="10036"/>
    <lineage>
        <taxon>Eukaryota</taxon>
        <taxon>Metazoa</taxon>
        <taxon>Chordata</taxon>
        <taxon>Craniata</taxon>
        <taxon>Vertebrata</taxon>
        <taxon>Euteleostomi</taxon>
        <taxon>Mammalia</taxon>
        <taxon>Eutheria</taxon>
        <taxon>Euarchontoglires</taxon>
        <taxon>Glires</taxon>
        <taxon>Rodentia</taxon>
        <taxon>Myomorpha</taxon>
        <taxon>Muroidea</taxon>
        <taxon>Cricetidae</taxon>
        <taxon>Cricetinae</taxon>
        <taxon>Mesocricetus</taxon>
    </lineage>
</organism>
<reference evidence="2" key="1">
    <citation type="submission" date="2025-08" db="UniProtKB">
        <authorList>
            <consortium name="RefSeq"/>
        </authorList>
    </citation>
    <scope>IDENTIFICATION</scope>
    <source>
        <tissue evidence="2">Liver</tissue>
    </source>
</reference>
<dbReference type="KEGG" id="maua:101834896"/>
<name>A0A1U7QEQ4_MESAU</name>
<dbReference type="PANTHER" id="PTHR41403">
    <property type="entry name" value="RCG43477-RELATED"/>
    <property type="match status" value="1"/>
</dbReference>
<dbReference type="AlphaFoldDB" id="A0A1U7QEQ4"/>
<gene>
    <name evidence="2" type="primary">LOC101834896</name>
</gene>
<protein>
    <submittedName>
        <fullName evidence="2">Uncharacterized protein</fullName>
    </submittedName>
</protein>
<accession>A0A1U7QEQ4</accession>
<sequence length="187" mass="22584">MRGKDTSRTEATQSMEGRKRYCWLSEKERKQMERQAHRTSQARDFKSRMCRFFPNERLPRIVYDGQTAQKRQMVKKREQAQIKDHQERMLRGREQIEQRLKERLLRRSQGQLPSLEKLEKVKKEMKDFERANAHPLLELRRKSLIKLESLIEKSQAREEAKTAKPHQKKFLALPTFLKSHSRKIKDQ</sequence>
<evidence type="ECO:0000313" key="1">
    <source>
        <dbReference type="Proteomes" id="UP000886700"/>
    </source>
</evidence>
<dbReference type="RefSeq" id="XP_005072364.2">
    <property type="nucleotide sequence ID" value="XM_005072307.3"/>
</dbReference>
<keyword evidence="1" id="KW-1185">Reference proteome</keyword>